<evidence type="ECO:0000313" key="2">
    <source>
        <dbReference type="EMBL" id="RJE27634.1"/>
    </source>
</evidence>
<keyword evidence="3" id="KW-1185">Reference proteome</keyword>
<dbReference type="AlphaFoldDB" id="A0A3A3A7E7"/>
<reference evidence="3" key="1">
    <citation type="submission" date="2017-02" db="EMBL/GenBank/DDBJ databases">
        <authorList>
            <person name="Tafer H."/>
            <person name="Lopandic K."/>
        </authorList>
    </citation>
    <scope>NUCLEOTIDE SEQUENCE [LARGE SCALE GENOMIC DNA]</scope>
    <source>
        <strain evidence="3">CBS 366.77</strain>
    </source>
</reference>
<dbReference type="OrthoDB" id="2730619at2759"/>
<proteinExistence type="predicted"/>
<dbReference type="EMBL" id="MVGC01000001">
    <property type="protein sequence ID" value="RJE27634.1"/>
    <property type="molecule type" value="Genomic_DNA"/>
</dbReference>
<dbReference type="Proteomes" id="UP000266188">
    <property type="component" value="Unassembled WGS sequence"/>
</dbReference>
<evidence type="ECO:0000313" key="3">
    <source>
        <dbReference type="Proteomes" id="UP000266188"/>
    </source>
</evidence>
<protein>
    <recommendedName>
        <fullName evidence="4">Glycoside hydrolase family 43 protein</fullName>
    </recommendedName>
</protein>
<keyword evidence="1" id="KW-0732">Signal</keyword>
<dbReference type="InterPro" id="IPR043750">
    <property type="entry name" value="DUF5695"/>
</dbReference>
<accession>A0A3A3A7E7</accession>
<organism evidence="2 3">
    <name type="scientific">Aspergillus sclerotialis</name>
    <dbReference type="NCBI Taxonomy" id="2070753"/>
    <lineage>
        <taxon>Eukaryota</taxon>
        <taxon>Fungi</taxon>
        <taxon>Dikarya</taxon>
        <taxon>Ascomycota</taxon>
        <taxon>Pezizomycotina</taxon>
        <taxon>Eurotiomycetes</taxon>
        <taxon>Eurotiomycetidae</taxon>
        <taxon>Eurotiales</taxon>
        <taxon>Aspergillaceae</taxon>
        <taxon>Aspergillus</taxon>
        <taxon>Aspergillus subgen. Polypaecilum</taxon>
    </lineage>
</organism>
<comment type="caution">
    <text evidence="2">The sequence shown here is derived from an EMBL/GenBank/DDBJ whole genome shotgun (WGS) entry which is preliminary data.</text>
</comment>
<sequence>MKLTTELLTAGILLLAPANAHTPFSTDNFSGILDESSGVLRSLKPSGQSFDFSPSDVFDKRNGNGNYHTGDFNIRYRVSDSEPWVERSTASHRSKISHQSSKHSILFSQLDDTINGIADDLSITRSWFEYDGDLALNFTLTNVNSNDIEIGSLGFPIEFNNIFTDRSAVDAKDKCVLVDPFIGLDAGYVQVTRLLGVGPHLIITPLENNTKLEAWRFLEEATDTALAYQSQTYEGNYEWQVYSKAYTEQEWRNVTPWNEPTSLRLNPGQSISFGLRFTITPSVEKIEETVSNVGLPVAVGVPGYVLHGDMQGRLFINNSSDISSINISPEGSLSVKPSRRYGNKWTALDISAGAGAFGRSRIDLTYEKGNRHSVHYFITEDGPKALAKLGKFLTQQQWFDDASDPFGRSPSIISYDHSVGGSVLQDNRAWIAGLSDDGGAGSFEAAAMKQTVQPVASEVAKLEKFVHQTAWTRLQLPDGPNKYGVRKSLFFYQPDAVPEYDYNPNINWNGVWNKTEADLLNRAYNYVHVSCLYWSLYRAGSIAPDVLSKETPMWYLLQSYNTVMFAFDTQPDGSNNTLFHDLGLMGETIWKSLMDDLRAENHTSEADKLQAAMKQRTQVWSTQQDPFGSEQAWDSTGQEGVYLWSKYFGYSETMKKTLNSIRGYMPTVAHWGWNGNARRYWDFTTAGKVSRIERQIHHYGSGLNALPMLDSYRSSSDPNSPSEFYNLRIGYGGHQGSLTNIGRDGFASMSFHSFPDTLEWDPYSGDYGLNFIGQVMGAGTYLVDHSIFGWVSFGGNIVPTEDGIIIVEPKDAVRQRIYLAPLGLYVTIDAGAITRFRLSTAERRLTVSLADAADGSGAEAAKRATVKYTANDKSAGIRLDGGDLTETKAGHVVAYKFGQASLSFVWGN</sequence>
<dbReference type="STRING" id="2070753.A0A3A3A7E7"/>
<evidence type="ECO:0008006" key="4">
    <source>
        <dbReference type="Google" id="ProtNLM"/>
    </source>
</evidence>
<dbReference type="Pfam" id="PF18951">
    <property type="entry name" value="DUF5695"/>
    <property type="match status" value="1"/>
</dbReference>
<feature type="chain" id="PRO_5017381033" description="Glycoside hydrolase family 43 protein" evidence="1">
    <location>
        <begin position="21"/>
        <end position="908"/>
    </location>
</feature>
<feature type="signal peptide" evidence="1">
    <location>
        <begin position="1"/>
        <end position="20"/>
    </location>
</feature>
<name>A0A3A3A7E7_9EURO</name>
<gene>
    <name evidence="2" type="ORF">PHISCL_00059</name>
</gene>
<evidence type="ECO:0000256" key="1">
    <source>
        <dbReference type="SAM" id="SignalP"/>
    </source>
</evidence>